<evidence type="ECO:0000259" key="2">
    <source>
        <dbReference type="PROSITE" id="PS51186"/>
    </source>
</evidence>
<dbReference type="EMBL" id="JAVDTR010000019">
    <property type="protein sequence ID" value="MDR6726681.1"/>
    <property type="molecule type" value="Genomic_DNA"/>
</dbReference>
<comment type="caution">
    <text evidence="3">The sequence shown here is derived from an EMBL/GenBank/DDBJ whole genome shotgun (WGS) entry which is preliminary data.</text>
</comment>
<dbReference type="GO" id="GO:0008080">
    <property type="term" value="F:N-acetyltransferase activity"/>
    <property type="evidence" value="ECO:0007669"/>
    <property type="project" value="InterPro"/>
</dbReference>
<gene>
    <name evidence="3" type="ORF">J2W91_005203</name>
</gene>
<protein>
    <submittedName>
        <fullName evidence="3">GNAT superfamily N-acetyltransferase</fullName>
    </submittedName>
</protein>
<dbReference type="PANTHER" id="PTHR13947">
    <property type="entry name" value="GNAT FAMILY N-ACETYLTRANSFERASE"/>
    <property type="match status" value="1"/>
</dbReference>
<accession>A0AAP5LPV6</accession>
<dbReference type="InterPro" id="IPR050769">
    <property type="entry name" value="NAT_camello-type"/>
</dbReference>
<keyword evidence="1" id="KW-0808">Transferase</keyword>
<dbReference type="InterPro" id="IPR016181">
    <property type="entry name" value="Acyl_CoA_acyltransferase"/>
</dbReference>
<evidence type="ECO:0000313" key="3">
    <source>
        <dbReference type="EMBL" id="MDR6726681.1"/>
    </source>
</evidence>
<feature type="domain" description="N-acetyltransferase" evidence="2">
    <location>
        <begin position="1"/>
        <end position="154"/>
    </location>
</feature>
<proteinExistence type="predicted"/>
<dbReference type="Pfam" id="PF00583">
    <property type="entry name" value="Acetyltransf_1"/>
    <property type="match status" value="1"/>
</dbReference>
<sequence>MIRTFEQKDLQYVIEAHIRIYRNEYNYDHSFAIFIEESVREFSRTCRPKKEMIWIVDLDGVATGCIGLVELNEHTAQLRWFLIEPDARNEGWGRQLVEHAIQFAREQDYASILLWTNQDLTGARRLYQSFGFHVAETKRQFLSGQELTEEKWVLPLT</sequence>
<dbReference type="SUPFAM" id="SSF55729">
    <property type="entry name" value="Acyl-CoA N-acyltransferases (Nat)"/>
    <property type="match status" value="1"/>
</dbReference>
<dbReference type="CDD" id="cd04301">
    <property type="entry name" value="NAT_SF"/>
    <property type="match status" value="1"/>
</dbReference>
<dbReference type="Proteomes" id="UP001254832">
    <property type="component" value="Unassembled WGS sequence"/>
</dbReference>
<evidence type="ECO:0000256" key="1">
    <source>
        <dbReference type="ARBA" id="ARBA00022679"/>
    </source>
</evidence>
<reference evidence="3" key="1">
    <citation type="submission" date="2023-07" db="EMBL/GenBank/DDBJ databases">
        <title>Sorghum-associated microbial communities from plants grown in Nebraska, USA.</title>
        <authorList>
            <person name="Schachtman D."/>
        </authorList>
    </citation>
    <scope>NUCLEOTIDE SEQUENCE</scope>
    <source>
        <strain evidence="3">BE80</strain>
    </source>
</reference>
<dbReference type="PROSITE" id="PS51186">
    <property type="entry name" value="GNAT"/>
    <property type="match status" value="1"/>
</dbReference>
<dbReference type="AlphaFoldDB" id="A0AAP5LPV6"/>
<dbReference type="Gene3D" id="3.40.630.30">
    <property type="match status" value="1"/>
</dbReference>
<organism evidence="3 4">
    <name type="scientific">Paenibacillus amylolyticus</name>
    <dbReference type="NCBI Taxonomy" id="1451"/>
    <lineage>
        <taxon>Bacteria</taxon>
        <taxon>Bacillati</taxon>
        <taxon>Bacillota</taxon>
        <taxon>Bacilli</taxon>
        <taxon>Bacillales</taxon>
        <taxon>Paenibacillaceae</taxon>
        <taxon>Paenibacillus</taxon>
    </lineage>
</organism>
<evidence type="ECO:0000313" key="4">
    <source>
        <dbReference type="Proteomes" id="UP001254832"/>
    </source>
</evidence>
<dbReference type="InterPro" id="IPR000182">
    <property type="entry name" value="GNAT_dom"/>
</dbReference>
<name>A0AAP5LPV6_PAEAM</name>
<dbReference type="PANTHER" id="PTHR13947:SF37">
    <property type="entry name" value="LD18367P"/>
    <property type="match status" value="1"/>
</dbReference>